<feature type="region of interest" description="Involved in apical transport and lipid raft association" evidence="17">
    <location>
        <begin position="11"/>
        <end position="33"/>
    </location>
</feature>
<keyword evidence="9 17" id="KW-0946">Virion</keyword>
<dbReference type="HAMAP" id="MF_04071">
    <property type="entry name" value="INFV_NRAM"/>
    <property type="match status" value="1"/>
</dbReference>
<keyword evidence="11 17" id="KW-0735">Signal-anchor</keyword>
<dbReference type="GO" id="GO:0020002">
    <property type="term" value="C:host cell plasma membrane"/>
    <property type="evidence" value="ECO:0007669"/>
    <property type="project" value="UniProtKB-SubCell"/>
</dbReference>
<dbReference type="Pfam" id="PF00064">
    <property type="entry name" value="Neur"/>
    <property type="match status" value="1"/>
</dbReference>
<dbReference type="GO" id="GO:0005975">
    <property type="term" value="P:carbohydrate metabolic process"/>
    <property type="evidence" value="ECO:0007669"/>
    <property type="project" value="UniProtKB-UniRule"/>
</dbReference>
<feature type="disulfide bond" evidence="17">
    <location>
        <begin position="279"/>
        <end position="292"/>
    </location>
</feature>
<dbReference type="GO" id="GO:0055036">
    <property type="term" value="C:virion membrane"/>
    <property type="evidence" value="ECO:0007669"/>
    <property type="project" value="UniProtKB-SubCell"/>
</dbReference>
<proteinExistence type="inferred from homology"/>
<evidence type="ECO:0000256" key="6">
    <source>
        <dbReference type="ARBA" id="ARBA00022723"/>
    </source>
</evidence>
<sequence length="470" mass="51617">MNPNQKIITIGSISIAIGIISLMLQIGNIISIWASHSIQTGSQNNTGICNQRIITYENSTWVNHTYVNINNTNVVAGEDKTSVTLAGNSSLCSISGWAIYTKDNSIRIGSKGDVFVIREPFISCSHLECGTFFLTQGPLLNDKHSNGTVKDRSPYRALMSCPLGEAPSPYNSKFESVAWSASACHDGMGWLTIGISGPDNGAVAVLKYNGIITGTIKSWKKQILRTQESECVCMNGSCFTIMTDGPSNKAASYKIFKIEKGKVTKSIELNAPNFHYEECSCYPDTGIVMCVCRDNWHGSNRPWVSFNQNLDYQIGYICSGVFGDNPRPEDGEGSCNPVTVDGANGVKGFSYKYDNGVWIGRTKSNRLRKGFEMIWDPNGWTNTDSDFSVKQDVVAITDWSGYSGSFVQHPELTGLDCIRPCFWVELVRGLPRENTTIWTSGSSISFCGVNSDTANWSWPDGAELPFTIDK</sequence>
<evidence type="ECO:0000256" key="18">
    <source>
        <dbReference type="RuleBase" id="RU361252"/>
    </source>
</evidence>
<feature type="disulfide bond" evidence="17">
    <location>
        <begin position="233"/>
        <end position="238"/>
    </location>
</feature>
<feature type="active site" description="Nucleophile" evidence="17">
    <location>
        <position position="402"/>
    </location>
</feature>
<protein>
    <recommendedName>
        <fullName evidence="17 18">Neuraminidase</fullName>
        <ecNumber evidence="17 18">3.2.1.18</ecNumber>
    </recommendedName>
</protein>
<feature type="disulfide bond" evidence="17">
    <location>
        <begin position="92"/>
        <end position="417"/>
    </location>
</feature>
<comment type="subcellular location">
    <subcellularLocation>
        <location evidence="2">Host membrane</location>
        <topology evidence="2">Single-pass type II membrane protein</topology>
    </subcellularLocation>
    <subcellularLocation>
        <location evidence="17">Virion membrane</location>
    </subcellularLocation>
    <subcellularLocation>
        <location evidence="17">Host apical cell membrane</location>
        <topology evidence="17">Single-pass type II membrane protein</topology>
    </subcellularLocation>
    <text evidence="17">Preferentially accumulates at the apical plasma membrane in infected polarized epithelial cells, which is the virus assembly site. Uses lipid rafts for cell surface transport and apical sorting. In the virion, forms a mushroom-shaped spike on the surface of the membrane.</text>
</comment>
<keyword evidence="15 17" id="KW-0325">Glycoprotein</keyword>
<keyword evidence="14 17" id="KW-1015">Disulfide bond</keyword>
<feature type="binding site" evidence="17">
    <location>
        <position position="152"/>
    </location>
    <ligand>
        <name>substrate</name>
    </ligand>
</feature>
<keyword evidence="13 17" id="KW-0472">Membrane</keyword>
<dbReference type="CAZy" id="GH34">
    <property type="family name" value="Glycoside Hydrolase Family 34"/>
</dbReference>
<keyword evidence="5 17" id="KW-0812">Transmembrane</keyword>
<feature type="transmembrane region" description="Helical" evidence="17">
    <location>
        <begin position="7"/>
        <end position="34"/>
    </location>
</feature>
<keyword evidence="8 17" id="KW-0106">Calcium</keyword>
<comment type="caution">
    <text evidence="17">Lacks conserved residue(s) required for the propagation of feature annotation.</text>
</comment>
<keyword evidence="6 17" id="KW-0479">Metal-binding</keyword>
<feature type="binding site" evidence="17">
    <location>
        <position position="368"/>
    </location>
    <ligand>
        <name>substrate</name>
    </ligand>
</feature>
<name>D0VTV5_9INFA</name>
<feature type="binding site" evidence="17">
    <location>
        <position position="324"/>
    </location>
    <ligand>
        <name>Ca(2+)</name>
        <dbReference type="ChEBI" id="CHEBI:29108"/>
    </ligand>
</feature>
<evidence type="ECO:0000256" key="4">
    <source>
        <dbReference type="ARBA" id="ARBA00022511"/>
    </source>
</evidence>
<comment type="cofactor">
    <cofactor evidence="1 17 18">
        <name>Ca(2+)</name>
        <dbReference type="ChEBI" id="CHEBI:29108"/>
    </cofactor>
</comment>
<gene>
    <name evidence="17 18 19" type="primary">NA</name>
</gene>
<dbReference type="FunFam" id="2.120.10.10:FF:000001">
    <property type="entry name" value="Neuraminidase"/>
    <property type="match status" value="1"/>
</dbReference>
<dbReference type="InterPro" id="IPR001860">
    <property type="entry name" value="Glyco_hydro_34"/>
</dbReference>
<feature type="region of interest" description="Head of neuraminidase" evidence="17">
    <location>
        <begin position="91"/>
        <end position="470"/>
    </location>
</feature>
<keyword evidence="4 17" id="KW-1032">Host cell membrane</keyword>
<feature type="binding site" evidence="17">
    <location>
        <position position="344"/>
    </location>
    <ligand>
        <name>Ca(2+)</name>
        <dbReference type="ChEBI" id="CHEBI:29108"/>
    </ligand>
</feature>
<feature type="disulfide bond" evidence="17">
    <location>
        <begin position="184"/>
        <end position="231"/>
    </location>
</feature>
<evidence type="ECO:0000256" key="16">
    <source>
        <dbReference type="ARBA" id="ARBA00023295"/>
    </source>
</evidence>
<comment type="subunit">
    <text evidence="3 17 18">Homotetramer.</text>
</comment>
<feature type="binding site" evidence="17">
    <location>
        <position position="293"/>
    </location>
    <ligand>
        <name>substrate</name>
    </ligand>
</feature>
<comment type="activity regulation">
    <text evidence="17">Inhibited by the neuraminidase inhibitors zanamivir (Relenza) and oseltamivir (Tamiflu). These drugs interfere with the release of progeny virus from infected cells and are effective against all influenza strains. Resistance to neuraminidase inhibitors is quite rare.</text>
</comment>
<comment type="PTM">
    <text evidence="17 18">N-glycosylated.</text>
</comment>
<evidence type="ECO:0000256" key="3">
    <source>
        <dbReference type="ARBA" id="ARBA00011881"/>
    </source>
</evidence>
<dbReference type="Gene3D" id="2.120.10.10">
    <property type="match status" value="1"/>
</dbReference>
<dbReference type="GO" id="GO:0046872">
    <property type="term" value="F:metal ion binding"/>
    <property type="evidence" value="ECO:0007669"/>
    <property type="project" value="UniProtKB-UniRule"/>
</dbReference>
<evidence type="ECO:0000256" key="7">
    <source>
        <dbReference type="ARBA" id="ARBA00022801"/>
    </source>
</evidence>
<evidence type="ECO:0000256" key="8">
    <source>
        <dbReference type="ARBA" id="ARBA00022837"/>
    </source>
</evidence>
<feature type="disulfide bond" evidence="17">
    <location>
        <begin position="318"/>
        <end position="335"/>
    </location>
</feature>
<reference evidence="19" key="1">
    <citation type="submission" date="2009-10" db="EMBL/GenBank/DDBJ databases">
        <title>Molecular characterization and phylogenetic analysis of Iranian seasonal H1N1 influenza viruses from 2005 to 2009 and pandemic H1N1 compared with their corresponding vaccine strains.</title>
        <authorList>
            <person name="Shafiei Jandaghi N.Z."/>
            <person name="Mokhtari Azad T."/>
        </authorList>
    </citation>
    <scope>NUCLEOTIDE SEQUENCE</scope>
    <source>
        <strain evidence="19">A/Tehran/250/2007</strain>
    </source>
</reference>
<keyword evidence="10 17" id="KW-1043">Host membrane</keyword>
<feature type="binding site" evidence="17">
    <location>
        <position position="294"/>
    </location>
    <ligand>
        <name>Ca(2+)</name>
        <dbReference type="ChEBI" id="CHEBI:29108"/>
    </ligand>
</feature>
<comment type="similarity">
    <text evidence="17 18">Belongs to the glycosyl hydrolase 34 family.</text>
</comment>
<keyword evidence="7 17" id="KW-0378">Hydrolase</keyword>
<evidence type="ECO:0000256" key="14">
    <source>
        <dbReference type="ARBA" id="ARBA00023157"/>
    </source>
</evidence>
<evidence type="ECO:0000256" key="15">
    <source>
        <dbReference type="ARBA" id="ARBA00023180"/>
    </source>
</evidence>
<keyword evidence="16 17" id="KW-0326">Glycosidase</keyword>
<evidence type="ECO:0000256" key="10">
    <source>
        <dbReference type="ARBA" id="ARBA00022870"/>
    </source>
</evidence>
<evidence type="ECO:0000256" key="5">
    <source>
        <dbReference type="ARBA" id="ARBA00022692"/>
    </source>
</evidence>
<evidence type="ECO:0000256" key="11">
    <source>
        <dbReference type="ARBA" id="ARBA00022968"/>
    </source>
</evidence>
<dbReference type="GO" id="GO:0016020">
    <property type="term" value="C:membrane"/>
    <property type="evidence" value="ECO:0007669"/>
    <property type="project" value="UniProtKB-UniRule"/>
</dbReference>
<comment type="function">
    <text evidence="17">Catalyzes the removal of terminal sialic acid residues from viral and cellular glycoconjugates. Cleaves off the terminal sialic acids on the glycosylated HA during virus budding to facilitate virus release. Additionally helps virus spread through the circulation by further removing sialic acids from the cell surface. These cleavages prevent self-aggregation and ensure the efficient spread of the progeny virus from cell to cell. Otherwise, infection would be limited to one round of replication. Described as a receptor-destroying enzyme because it cleaves a terminal sialic acid from the cellular receptors. May facilitate viral invasion of the upper airways by cleaving the sialic acid moities on the mucin of the airway epithelial cells. Likely to plays a role in the budding process through its association with lipid rafts during intracellular transport. May additionally display a raft-association independent effect on budding. Plays a role in the determination of host range restriction on replication and virulence. Sialidase activity in late endosome/lysosome traffic seems to enhance virus replication.</text>
</comment>
<accession>D0VTV5</accession>
<feature type="binding site" evidence="17">
    <location>
        <position position="298"/>
    </location>
    <ligand>
        <name>Ca(2+)</name>
        <dbReference type="ChEBI" id="CHEBI:29108"/>
    </ligand>
</feature>
<evidence type="ECO:0000256" key="1">
    <source>
        <dbReference type="ARBA" id="ARBA00001913"/>
    </source>
</evidence>
<dbReference type="GO" id="GO:0004308">
    <property type="term" value="F:exo-alpha-sialidase activity"/>
    <property type="evidence" value="ECO:0007669"/>
    <property type="project" value="UniProtKB-UniRule"/>
</dbReference>
<comment type="catalytic activity">
    <reaction evidence="17 18">
        <text>Hydrolysis of alpha-(2-&gt;3)-, alpha-(2-&gt;6)-, alpha-(2-&gt;8)- glycosidic linkages of terminal sialic acid residues in oligosaccharides, glycoproteins, glycolipids, colominic acid and synthetic substrates.</text>
        <dbReference type="EC" id="3.2.1.18"/>
    </reaction>
</comment>
<dbReference type="EMBL" id="GU112226">
    <property type="protein sequence ID" value="ACY01435.1"/>
    <property type="molecule type" value="Viral_cRNA"/>
</dbReference>
<feature type="active site" description="Proton donor/acceptor" evidence="17">
    <location>
        <position position="151"/>
    </location>
</feature>
<evidence type="ECO:0000256" key="17">
    <source>
        <dbReference type="HAMAP-Rule" id="MF_04071"/>
    </source>
</evidence>
<evidence type="ECO:0000256" key="9">
    <source>
        <dbReference type="ARBA" id="ARBA00022844"/>
    </source>
</evidence>
<keyword evidence="12 17" id="KW-1133">Transmembrane helix</keyword>
<evidence type="ECO:0000256" key="2">
    <source>
        <dbReference type="ARBA" id="ARBA00004597"/>
    </source>
</evidence>
<evidence type="ECO:0000256" key="13">
    <source>
        <dbReference type="ARBA" id="ARBA00023136"/>
    </source>
</evidence>
<feature type="disulfide bond" evidence="17">
    <location>
        <begin position="281"/>
        <end position="290"/>
    </location>
</feature>
<evidence type="ECO:0000313" key="19">
    <source>
        <dbReference type="EMBL" id="ACY01435.1"/>
    </source>
</evidence>
<feature type="binding site" evidence="17">
    <location>
        <begin position="277"/>
        <end position="278"/>
    </location>
    <ligand>
        <name>substrate</name>
    </ligand>
</feature>
<organism evidence="19">
    <name type="scientific">Influenza A virus</name>
    <name type="common">A/Tehran/250/2007(H1N1)</name>
    <dbReference type="NCBI Taxonomy" id="684583"/>
    <lineage>
        <taxon>Viruses</taxon>
        <taxon>Riboviria</taxon>
        <taxon>Orthornavirae</taxon>
        <taxon>Negarnaviricota</taxon>
        <taxon>Polyploviricotina</taxon>
        <taxon>Insthoviricetes</taxon>
        <taxon>Articulavirales</taxon>
        <taxon>Orthomyxoviridae</taxon>
        <taxon>Alphainfluenzavirus</taxon>
        <taxon>Alphainfluenzavirus influenzae</taxon>
        <taxon>Influenza A virus</taxon>
    </lineage>
</organism>
<dbReference type="EC" id="3.2.1.18" evidence="17 18"/>
<dbReference type="InterPro" id="IPR036278">
    <property type="entry name" value="Sialidase_sf"/>
</dbReference>
<evidence type="ECO:0000256" key="12">
    <source>
        <dbReference type="ARBA" id="ARBA00022989"/>
    </source>
</evidence>
<feature type="binding site" evidence="17">
    <location>
        <position position="118"/>
    </location>
    <ligand>
        <name>substrate</name>
    </ligand>
</feature>
<feature type="disulfide bond" evidence="17">
    <location>
        <begin position="124"/>
        <end position="129"/>
    </location>
</feature>
<dbReference type="SUPFAM" id="SSF50939">
    <property type="entry name" value="Sialidases"/>
    <property type="match status" value="1"/>
</dbReference>
<comment type="domain">
    <text evidence="17">Intact N-terminus is essential for virion morphogenesis. Possess two apical sorting signals, one in the ectodomain, which is likely to be a glycan, and the other in the transmembrane domain. The transmembrane domain also plays a role in lipid raft association.</text>
</comment>
<dbReference type="GO" id="GO:0046761">
    <property type="term" value="P:viral budding from plasma membrane"/>
    <property type="evidence" value="ECO:0007669"/>
    <property type="project" value="UniProtKB-UniRule"/>
</dbReference>